<organism evidence="1 2">
    <name type="scientific">Macrosiphum euphorbiae</name>
    <name type="common">potato aphid</name>
    <dbReference type="NCBI Taxonomy" id="13131"/>
    <lineage>
        <taxon>Eukaryota</taxon>
        <taxon>Metazoa</taxon>
        <taxon>Ecdysozoa</taxon>
        <taxon>Arthropoda</taxon>
        <taxon>Hexapoda</taxon>
        <taxon>Insecta</taxon>
        <taxon>Pterygota</taxon>
        <taxon>Neoptera</taxon>
        <taxon>Paraneoptera</taxon>
        <taxon>Hemiptera</taxon>
        <taxon>Sternorrhyncha</taxon>
        <taxon>Aphidomorpha</taxon>
        <taxon>Aphidoidea</taxon>
        <taxon>Aphididae</taxon>
        <taxon>Macrosiphini</taxon>
        <taxon>Macrosiphum</taxon>
    </lineage>
</organism>
<keyword evidence="2" id="KW-1185">Reference proteome</keyword>
<name>A0AAV0WBG5_9HEMI</name>
<dbReference type="AlphaFoldDB" id="A0AAV0WBG5"/>
<accession>A0AAV0WBG5</accession>
<dbReference type="EMBL" id="CARXXK010000002">
    <property type="protein sequence ID" value="CAI6353161.1"/>
    <property type="molecule type" value="Genomic_DNA"/>
</dbReference>
<dbReference type="Proteomes" id="UP001160148">
    <property type="component" value="Unassembled WGS sequence"/>
</dbReference>
<evidence type="ECO:0000313" key="2">
    <source>
        <dbReference type="Proteomes" id="UP001160148"/>
    </source>
</evidence>
<evidence type="ECO:0000313" key="1">
    <source>
        <dbReference type="EMBL" id="CAI6353161.1"/>
    </source>
</evidence>
<proteinExistence type="predicted"/>
<gene>
    <name evidence="1" type="ORF">MEUPH1_LOCUS9311</name>
</gene>
<protein>
    <submittedName>
        <fullName evidence="1">Uncharacterized protein</fullName>
    </submittedName>
</protein>
<sequence length="135" mass="15572">MIVVSVQRLVRSRRYIILVKICLIIQKVYVPPVDNRNAEAFVFLNYYLDFTNAIADGQNDVIDDTDLQGTDFPTNVPLPHTVHVENEQHEQVREWILTNAMDRDVSQVKGKNSYNILYCFSARVQSTNDIVWALS</sequence>
<comment type="caution">
    <text evidence="1">The sequence shown here is derived from an EMBL/GenBank/DDBJ whole genome shotgun (WGS) entry which is preliminary data.</text>
</comment>
<reference evidence="1 2" key="1">
    <citation type="submission" date="2023-01" db="EMBL/GenBank/DDBJ databases">
        <authorList>
            <person name="Whitehead M."/>
        </authorList>
    </citation>
    <scope>NUCLEOTIDE SEQUENCE [LARGE SCALE GENOMIC DNA]</scope>
</reference>